<dbReference type="WBParaSite" id="PS1159_v2.g23648.t1">
    <property type="protein sequence ID" value="PS1159_v2.g23648.t1"/>
    <property type="gene ID" value="PS1159_v2.g23648"/>
</dbReference>
<evidence type="ECO:0000313" key="2">
    <source>
        <dbReference type="WBParaSite" id="PS1159_v2.g23648.t1"/>
    </source>
</evidence>
<name>A0AC35G536_9BILA</name>
<sequence>MVRSTRNSNKENINVQDKKVVQEKKAVQENKNVQVKNSENMFKLYADDPEDNLPDKIGPNGMLRLLNDLEIKPDDRSVLILAWKLKAATQCEFSKDEWIQGMEEIKCDTMEKLTKFMKTSASQIEDPESFKEFYNFSFNYAKPLRTTGLDLPTAIAYWKIIFVKNERVDKWISFLEKEEKRGVTKDEWKIFLVFLNTVKEDFSNYDPEGAWPVRIDDFVDFCKESC</sequence>
<dbReference type="Proteomes" id="UP000887580">
    <property type="component" value="Unplaced"/>
</dbReference>
<accession>A0AC35G536</accession>
<reference evidence="2" key="1">
    <citation type="submission" date="2022-11" db="UniProtKB">
        <authorList>
            <consortium name="WormBaseParasite"/>
        </authorList>
    </citation>
    <scope>IDENTIFICATION</scope>
</reference>
<proteinExistence type="predicted"/>
<organism evidence="1 2">
    <name type="scientific">Panagrolaimus sp. PS1159</name>
    <dbReference type="NCBI Taxonomy" id="55785"/>
    <lineage>
        <taxon>Eukaryota</taxon>
        <taxon>Metazoa</taxon>
        <taxon>Ecdysozoa</taxon>
        <taxon>Nematoda</taxon>
        <taxon>Chromadorea</taxon>
        <taxon>Rhabditida</taxon>
        <taxon>Tylenchina</taxon>
        <taxon>Panagrolaimomorpha</taxon>
        <taxon>Panagrolaimoidea</taxon>
        <taxon>Panagrolaimidae</taxon>
        <taxon>Panagrolaimus</taxon>
    </lineage>
</organism>
<protein>
    <submittedName>
        <fullName evidence="2">Defective in cullin neddylation protein</fullName>
    </submittedName>
</protein>
<evidence type="ECO:0000313" key="1">
    <source>
        <dbReference type="Proteomes" id="UP000887580"/>
    </source>
</evidence>